<organism evidence="1 2">
    <name type="scientific">Caligus rogercresseyi</name>
    <name type="common">Sea louse</name>
    <dbReference type="NCBI Taxonomy" id="217165"/>
    <lineage>
        <taxon>Eukaryota</taxon>
        <taxon>Metazoa</taxon>
        <taxon>Ecdysozoa</taxon>
        <taxon>Arthropoda</taxon>
        <taxon>Crustacea</taxon>
        <taxon>Multicrustacea</taxon>
        <taxon>Hexanauplia</taxon>
        <taxon>Copepoda</taxon>
        <taxon>Siphonostomatoida</taxon>
        <taxon>Caligidae</taxon>
        <taxon>Caligus</taxon>
    </lineage>
</organism>
<dbReference type="AlphaFoldDB" id="A0A7T8KLN4"/>
<keyword evidence="2" id="KW-1185">Reference proteome</keyword>
<sequence>MVFNSLHCACLVIRECVIRGPTETYLADNFGIKEETLTINDVKQLYLAAYGLRARSRFLFIPFNKREVRVLLQSAAKVNPGSME</sequence>
<dbReference type="Proteomes" id="UP000595437">
    <property type="component" value="Chromosome 2"/>
</dbReference>
<dbReference type="EMBL" id="CP045891">
    <property type="protein sequence ID" value="QQP58198.1"/>
    <property type="molecule type" value="Genomic_DNA"/>
</dbReference>
<name>A0A7T8KLN4_CALRO</name>
<gene>
    <name evidence="1" type="ORF">FKW44_003432</name>
</gene>
<proteinExistence type="predicted"/>
<reference evidence="2" key="1">
    <citation type="submission" date="2021-01" db="EMBL/GenBank/DDBJ databases">
        <title>Caligus Genome Assembly.</title>
        <authorList>
            <person name="Gallardo-Escarate C."/>
        </authorList>
    </citation>
    <scope>NUCLEOTIDE SEQUENCE [LARGE SCALE GENOMIC DNA]</scope>
</reference>
<accession>A0A7T8KLN4</accession>
<evidence type="ECO:0000313" key="1">
    <source>
        <dbReference type="EMBL" id="QQP58198.1"/>
    </source>
</evidence>
<protein>
    <submittedName>
        <fullName evidence="1">Uncharacterized protein</fullName>
    </submittedName>
</protein>
<evidence type="ECO:0000313" key="2">
    <source>
        <dbReference type="Proteomes" id="UP000595437"/>
    </source>
</evidence>